<dbReference type="PANTHER" id="PTHR30290:SF83">
    <property type="entry name" value="ABC TRANSPORTER SUBSTRATE-BINDING PROTEIN"/>
    <property type="match status" value="1"/>
</dbReference>
<dbReference type="Pfam" id="PF00496">
    <property type="entry name" value="SBP_bac_5"/>
    <property type="match status" value="1"/>
</dbReference>
<evidence type="ECO:0000313" key="4">
    <source>
        <dbReference type="EMBL" id="TQL39116.1"/>
    </source>
</evidence>
<dbReference type="Proteomes" id="UP000315983">
    <property type="component" value="Unassembled WGS sequence"/>
</dbReference>
<keyword evidence="6" id="KW-1185">Reference proteome</keyword>
<dbReference type="EMBL" id="VFOL01000001">
    <property type="protein sequence ID" value="TQL39116.1"/>
    <property type="molecule type" value="Genomic_DNA"/>
</dbReference>
<dbReference type="PANTHER" id="PTHR30290">
    <property type="entry name" value="PERIPLASMIC BINDING COMPONENT OF ABC TRANSPORTER"/>
    <property type="match status" value="1"/>
</dbReference>
<comment type="caution">
    <text evidence="4">The sequence shown here is derived from an EMBL/GenBank/DDBJ whole genome shotgun (WGS) entry which is preliminary data.</text>
</comment>
<evidence type="ECO:0000313" key="5">
    <source>
        <dbReference type="Proteomes" id="UP000315983"/>
    </source>
</evidence>
<organism evidence="4 5">
    <name type="scientific">Salinispora arenicola</name>
    <dbReference type="NCBI Taxonomy" id="168697"/>
    <lineage>
        <taxon>Bacteria</taxon>
        <taxon>Bacillati</taxon>
        <taxon>Actinomycetota</taxon>
        <taxon>Actinomycetes</taxon>
        <taxon>Micromonosporales</taxon>
        <taxon>Micromonosporaceae</taxon>
        <taxon>Salinispora</taxon>
    </lineage>
</organism>
<protein>
    <submittedName>
        <fullName evidence="3">ABC transporter substrate-binding protein</fullName>
    </submittedName>
    <submittedName>
        <fullName evidence="4">Peptide/nickel transport system substrate-binding protein</fullName>
    </submittedName>
</protein>
<evidence type="ECO:0000256" key="1">
    <source>
        <dbReference type="SAM" id="MobiDB-lite"/>
    </source>
</evidence>
<dbReference type="GO" id="GO:0015833">
    <property type="term" value="P:peptide transport"/>
    <property type="evidence" value="ECO:0007669"/>
    <property type="project" value="TreeGrafter"/>
</dbReference>
<dbReference type="InterPro" id="IPR039424">
    <property type="entry name" value="SBP_5"/>
</dbReference>
<accession>A0A542XTE2</accession>
<dbReference type="Gene3D" id="3.10.105.10">
    <property type="entry name" value="Dipeptide-binding Protein, Domain 3"/>
    <property type="match status" value="1"/>
</dbReference>
<feature type="region of interest" description="Disordered" evidence="1">
    <location>
        <begin position="356"/>
        <end position="383"/>
    </location>
</feature>
<dbReference type="RefSeq" id="WP_029023936.1">
    <property type="nucleotide sequence ID" value="NZ_BOQM01000058.1"/>
</dbReference>
<gene>
    <name evidence="4" type="ORF">FB564_4345</name>
    <name evidence="3" type="ORF">Sar04_47510</name>
</gene>
<evidence type="ECO:0000313" key="6">
    <source>
        <dbReference type="Proteomes" id="UP000677457"/>
    </source>
</evidence>
<feature type="compositionally biased region" description="Low complexity" evidence="1">
    <location>
        <begin position="364"/>
        <end position="375"/>
    </location>
</feature>
<dbReference type="SUPFAM" id="SSF53850">
    <property type="entry name" value="Periplasmic binding protein-like II"/>
    <property type="match status" value="1"/>
</dbReference>
<dbReference type="Proteomes" id="UP000677457">
    <property type="component" value="Unassembled WGS sequence"/>
</dbReference>
<dbReference type="GO" id="GO:1904680">
    <property type="term" value="F:peptide transmembrane transporter activity"/>
    <property type="evidence" value="ECO:0007669"/>
    <property type="project" value="TreeGrafter"/>
</dbReference>
<dbReference type="GeneID" id="93773494"/>
<name>A0A542XTE2_SALAC</name>
<dbReference type="InterPro" id="IPR000914">
    <property type="entry name" value="SBP_5_dom"/>
</dbReference>
<proteinExistence type="predicted"/>
<dbReference type="AlphaFoldDB" id="A0A542XTE2"/>
<reference evidence="3 6" key="2">
    <citation type="submission" date="2021-03" db="EMBL/GenBank/DDBJ databases">
        <title>Whole genome shotgun sequence of Salinispora arenicola NBRC 105043.</title>
        <authorList>
            <person name="Komaki H."/>
            <person name="Tamura T."/>
        </authorList>
    </citation>
    <scope>NUCLEOTIDE SEQUENCE [LARGE SCALE GENOMIC DNA]</scope>
    <source>
        <strain evidence="3 6">NBRC 105043</strain>
    </source>
</reference>
<evidence type="ECO:0000259" key="2">
    <source>
        <dbReference type="Pfam" id="PF00496"/>
    </source>
</evidence>
<feature type="domain" description="Solute-binding protein family 5" evidence="2">
    <location>
        <begin position="90"/>
        <end position="470"/>
    </location>
</feature>
<dbReference type="Gene3D" id="3.40.190.10">
    <property type="entry name" value="Periplasmic binding protein-like II"/>
    <property type="match status" value="1"/>
</dbReference>
<reference evidence="4 5" key="1">
    <citation type="submission" date="2019-06" db="EMBL/GenBank/DDBJ databases">
        <title>Sequencing the genomes of 1000 actinobacteria strains.</title>
        <authorList>
            <person name="Klenk H.-P."/>
        </authorList>
    </citation>
    <scope>NUCLEOTIDE SEQUENCE [LARGE SCALE GENOMIC DNA]</scope>
    <source>
        <strain evidence="4 5">DSM 44819</strain>
    </source>
</reference>
<sequence>MTQARSTAISAPGARQRNILRLLGTAAVHQADPAAAWSPAERQLLRLTTRQLVSYPGAADPTDWRALGPVGDLAVDVPSTYNAGLGASHRSYVAHLRPDVWWDSPQPRRITAHDVVRGFKRLANPVTRHPALPYFRSTIRGMDRYCDEYAAVVAGRPVTAALLAAFANAHDLPGVFALDDETVVIELLRPALDFPDMLALSCASPAPAEYDAYLPGSTELHAHLVASGPYRVATWQPRDTIRLEPNPTWRPESDPVRHQRFDAVEFRVSGDGPRRLADQISADVADLPWGVPVGEVSGYRADPFLVFNLRDPANPAMTTAAVRQVIDEAIDRSALARIARVGDPWSAVREAYTVVPPGNDGHLPSDPAADPPAHGAPRERLTAAGHPNGLLLTAVCPDRTEELALARAWAADLATAGIEVRLVALDEATHRALLTGAAGAPAQRWDVSTTSWTAPWGYGNARVFLQPLVDGARPNGHRDEELDRMVEQAVDAADPREAVACWQQVQRRLLADAAVVPLLFRRPTDAAPRGPRVRRADALPSLGGLADLGDVRLGNER</sequence>
<evidence type="ECO:0000313" key="3">
    <source>
        <dbReference type="EMBL" id="GIM88015.1"/>
    </source>
</evidence>
<dbReference type="EMBL" id="BOQM01000058">
    <property type="protein sequence ID" value="GIM88015.1"/>
    <property type="molecule type" value="Genomic_DNA"/>
</dbReference>